<dbReference type="Proteomes" id="UP001056685">
    <property type="component" value="Segment"/>
</dbReference>
<reference evidence="1" key="1">
    <citation type="submission" date="2022-05" db="EMBL/GenBank/DDBJ databases">
        <authorList>
            <person name="Friedrich I."/>
            <person name="Poehlein A."/>
            <person name="Schneider D."/>
            <person name="Hertel R."/>
            <person name="Daniel R."/>
        </authorList>
    </citation>
    <scope>NUCLEOTIDE SEQUENCE</scope>
</reference>
<name>A0A9E7MQR8_9CAUD</name>
<keyword evidence="2" id="KW-1185">Reference proteome</keyword>
<evidence type="ECO:0000313" key="1">
    <source>
        <dbReference type="EMBL" id="USN14122.1"/>
    </source>
</evidence>
<evidence type="ECO:0000313" key="2">
    <source>
        <dbReference type="Proteomes" id="UP001056685"/>
    </source>
</evidence>
<proteinExistence type="predicted"/>
<dbReference type="Gene3D" id="3.60.21.10">
    <property type="match status" value="1"/>
</dbReference>
<accession>A0A9E7MQR8</accession>
<sequence>MAKDIWFASDHHFGHEKCCTTFLRDDGTPLRPFSGAEEMNAALIDRHNEVVKPQDKVYFLGDVAITQKNLPLVGKMHGSKRLIRGNHDIFPTKKYLEFFKEVYGVRVLTEFGGIVLTHVPIHSSQLRRFKVNIHGHLHDKVLEEPGYINVSVEQIDYRPIHIDEILAQASRFNPGYDFTQDVHPG</sequence>
<dbReference type="SUPFAM" id="SSF56300">
    <property type="entry name" value="Metallo-dependent phosphatases"/>
    <property type="match status" value="1"/>
</dbReference>
<dbReference type="EMBL" id="ON529852">
    <property type="protein sequence ID" value="USN14122.1"/>
    <property type="molecule type" value="Genomic_DNA"/>
</dbReference>
<dbReference type="InterPro" id="IPR029052">
    <property type="entry name" value="Metallo-depent_PP-like"/>
</dbReference>
<organism evidence="1 2">
    <name type="scientific">Brevundimonas phage vB_BpoS-Kabachok</name>
    <dbReference type="NCBI Taxonomy" id="2948600"/>
    <lineage>
        <taxon>Viruses</taxon>
        <taxon>Duplodnaviria</taxon>
        <taxon>Heunggongvirae</taxon>
        <taxon>Uroviricota</taxon>
        <taxon>Caudoviricetes</taxon>
        <taxon>Jeanschmidtviridae</taxon>
        <taxon>Marchewkavirus</taxon>
        <taxon>Marchewkavirus kabachok</taxon>
    </lineage>
</organism>
<protein>
    <submittedName>
        <fullName evidence="1">Metallo-dependent phosphatase-like protein</fullName>
    </submittedName>
</protein>
<gene>
    <name evidence="1" type="ORF">KABACHOK_02860</name>
</gene>